<organism evidence="2 3">
    <name type="scientific">Streptomyces kurssanovii</name>
    <dbReference type="NCBI Taxonomy" id="67312"/>
    <lineage>
        <taxon>Bacteria</taxon>
        <taxon>Bacillati</taxon>
        <taxon>Actinomycetota</taxon>
        <taxon>Actinomycetes</taxon>
        <taxon>Kitasatosporales</taxon>
        <taxon>Streptomycetaceae</taxon>
        <taxon>Streptomyces</taxon>
    </lineage>
</organism>
<dbReference type="Pfam" id="PF12840">
    <property type="entry name" value="HTH_20"/>
    <property type="match status" value="1"/>
</dbReference>
<feature type="region of interest" description="Disordered" evidence="1">
    <location>
        <begin position="127"/>
        <end position="158"/>
    </location>
</feature>
<keyword evidence="3" id="KW-1185">Reference proteome</keyword>
<evidence type="ECO:0000256" key="1">
    <source>
        <dbReference type="SAM" id="MobiDB-lite"/>
    </source>
</evidence>
<sequence length="285" mass="29935">MTSGPTPASSRPRPTAGVEAVSVLADEVRRTLYQFTRRAHRPVTREEAASQAGISAKLAAFHLDKLVAAGLLDSHYDSPGGARRVGRRPKVYEPAGTDIRISIPERRTDVLAEILVDAVLEQGQGEDAQSAALRTARRRGEELGAATRSDSRPGRLGPERSITLTASVLEEFGFEPARQAPDELRLLNCPFHPLVARSPQLVCGINHAFLGGFLTGLEAGGIDAVLAPHPGRCCVELRAAADHPGASGSRDGTCAKETGAQQSASDDGTTPPSAGGPADAAEERT</sequence>
<gene>
    <name evidence="2" type="ORF">AB0K36_16075</name>
</gene>
<name>A0ABV3HV53_9ACTN</name>
<dbReference type="InterPro" id="IPR011991">
    <property type="entry name" value="ArsR-like_HTH"/>
</dbReference>
<evidence type="ECO:0000313" key="2">
    <source>
        <dbReference type="EMBL" id="MEV4682286.1"/>
    </source>
</evidence>
<dbReference type="SUPFAM" id="SSF46785">
    <property type="entry name" value="Winged helix' DNA-binding domain"/>
    <property type="match status" value="1"/>
</dbReference>
<reference evidence="2 3" key="1">
    <citation type="submission" date="2024-06" db="EMBL/GenBank/DDBJ databases">
        <title>The Natural Products Discovery Center: Release of the First 8490 Sequenced Strains for Exploring Actinobacteria Biosynthetic Diversity.</title>
        <authorList>
            <person name="Kalkreuter E."/>
            <person name="Kautsar S.A."/>
            <person name="Yang D."/>
            <person name="Bader C.D."/>
            <person name="Teijaro C.N."/>
            <person name="Fluegel L."/>
            <person name="Davis C.M."/>
            <person name="Simpson J.R."/>
            <person name="Lauterbach L."/>
            <person name="Steele A.D."/>
            <person name="Gui C."/>
            <person name="Meng S."/>
            <person name="Li G."/>
            <person name="Viehrig K."/>
            <person name="Ye F."/>
            <person name="Su P."/>
            <person name="Kiefer A.F."/>
            <person name="Nichols A."/>
            <person name="Cepeda A.J."/>
            <person name="Yan W."/>
            <person name="Fan B."/>
            <person name="Jiang Y."/>
            <person name="Adhikari A."/>
            <person name="Zheng C.-J."/>
            <person name="Schuster L."/>
            <person name="Cowan T.M."/>
            <person name="Smanski M.J."/>
            <person name="Chevrette M.G."/>
            <person name="De Carvalho L.P.S."/>
            <person name="Shen B."/>
        </authorList>
    </citation>
    <scope>NUCLEOTIDE SEQUENCE [LARGE SCALE GENOMIC DNA]</scope>
    <source>
        <strain evidence="2 3">NPDC049344</strain>
    </source>
</reference>
<proteinExistence type="predicted"/>
<comment type="caution">
    <text evidence="2">The sequence shown here is derived from an EMBL/GenBank/DDBJ whole genome shotgun (WGS) entry which is preliminary data.</text>
</comment>
<dbReference type="InterPro" id="IPR036388">
    <property type="entry name" value="WH-like_DNA-bd_sf"/>
</dbReference>
<dbReference type="InterPro" id="IPR036390">
    <property type="entry name" value="WH_DNA-bd_sf"/>
</dbReference>
<accession>A0ABV3HV53</accession>
<dbReference type="EMBL" id="JBFAQK010000019">
    <property type="protein sequence ID" value="MEV4682286.1"/>
    <property type="molecule type" value="Genomic_DNA"/>
</dbReference>
<dbReference type="Gene3D" id="1.10.10.10">
    <property type="entry name" value="Winged helix-like DNA-binding domain superfamily/Winged helix DNA-binding domain"/>
    <property type="match status" value="1"/>
</dbReference>
<dbReference type="CDD" id="cd00090">
    <property type="entry name" value="HTH_ARSR"/>
    <property type="match status" value="1"/>
</dbReference>
<dbReference type="Proteomes" id="UP001552521">
    <property type="component" value="Unassembled WGS sequence"/>
</dbReference>
<evidence type="ECO:0000313" key="3">
    <source>
        <dbReference type="Proteomes" id="UP001552521"/>
    </source>
</evidence>
<protein>
    <submittedName>
        <fullName evidence="2">Helix-turn-helix domain-containing protein</fullName>
    </submittedName>
</protein>
<feature type="region of interest" description="Disordered" evidence="1">
    <location>
        <begin position="242"/>
        <end position="285"/>
    </location>
</feature>
<dbReference type="RefSeq" id="WP_364593982.1">
    <property type="nucleotide sequence ID" value="NZ_JBFAQK010000019.1"/>
</dbReference>
<feature type="compositionally biased region" description="Polar residues" evidence="1">
    <location>
        <begin position="259"/>
        <end position="272"/>
    </location>
</feature>